<organism evidence="2 3">
    <name type="scientific">Asticcacaulis excentricus</name>
    <dbReference type="NCBI Taxonomy" id="78587"/>
    <lineage>
        <taxon>Bacteria</taxon>
        <taxon>Pseudomonadati</taxon>
        <taxon>Pseudomonadota</taxon>
        <taxon>Alphaproteobacteria</taxon>
        <taxon>Caulobacterales</taxon>
        <taxon>Caulobacteraceae</taxon>
        <taxon>Asticcacaulis</taxon>
    </lineage>
</organism>
<dbReference type="Proteomes" id="UP000278756">
    <property type="component" value="Chromosome 1"/>
</dbReference>
<feature type="transmembrane region" description="Helical" evidence="1">
    <location>
        <begin position="49"/>
        <end position="67"/>
    </location>
</feature>
<keyword evidence="1" id="KW-0812">Transmembrane</keyword>
<name>A0A3G9G2D2_9CAUL</name>
<dbReference type="EMBL" id="AP018827">
    <property type="protein sequence ID" value="BBF79995.1"/>
    <property type="molecule type" value="Genomic_DNA"/>
</dbReference>
<protein>
    <recommendedName>
        <fullName evidence="4">MerC mercury resistance protein</fullName>
    </recommendedName>
</protein>
<dbReference type="GO" id="GO:0016020">
    <property type="term" value="C:membrane"/>
    <property type="evidence" value="ECO:0007669"/>
    <property type="project" value="InterPro"/>
</dbReference>
<dbReference type="RefSeq" id="WP_126420209.1">
    <property type="nucleotide sequence ID" value="NZ_AP018827.1"/>
</dbReference>
<evidence type="ECO:0000313" key="2">
    <source>
        <dbReference type="EMBL" id="BBF79995.1"/>
    </source>
</evidence>
<evidence type="ECO:0000313" key="3">
    <source>
        <dbReference type="Proteomes" id="UP000278756"/>
    </source>
</evidence>
<gene>
    <name evidence="2" type="ORF">EM6_0573</name>
</gene>
<dbReference type="OrthoDB" id="6078385at2"/>
<accession>A0A3G9G2D2</accession>
<evidence type="ECO:0008006" key="4">
    <source>
        <dbReference type="Google" id="ProtNLM"/>
    </source>
</evidence>
<keyword evidence="1" id="KW-0472">Membrane</keyword>
<dbReference type="Pfam" id="PF03203">
    <property type="entry name" value="MerC"/>
    <property type="match status" value="1"/>
</dbReference>
<dbReference type="InterPro" id="IPR004891">
    <property type="entry name" value="Mercury-R_MerC"/>
</dbReference>
<feature type="transmembrane region" description="Helical" evidence="1">
    <location>
        <begin position="79"/>
        <end position="97"/>
    </location>
</feature>
<proteinExistence type="predicted"/>
<dbReference type="GO" id="GO:0015097">
    <property type="term" value="F:mercury ion transmembrane transporter activity"/>
    <property type="evidence" value="ECO:0007669"/>
    <property type="project" value="InterPro"/>
</dbReference>
<sequence length="126" mass="13275">MSAARKVSKSRTLDALAMGLSGLCVAHCLLMPLVFAALPFLDVFNENPLVHQVLVGVAAPVSLFALIRSGGWRRAGLSAMALAGLGLLSVAAFYAPAEAWETPLSVMGAALLATMHLFNARLPHRH</sequence>
<keyword evidence="1" id="KW-1133">Transmembrane helix</keyword>
<feature type="transmembrane region" description="Helical" evidence="1">
    <location>
        <begin position="12"/>
        <end position="37"/>
    </location>
</feature>
<evidence type="ECO:0000256" key="1">
    <source>
        <dbReference type="SAM" id="Phobius"/>
    </source>
</evidence>
<reference evidence="3" key="2">
    <citation type="journal article" date="2017" name="Plant Physiol. Biochem.">
        <title>Differential oxidative and antioxidative response of duckweed Lemna minor toward plant growth promoting/inhibiting bacteria.</title>
        <authorList>
            <person name="Ishizawa H."/>
            <person name="Kuroda M."/>
            <person name="Morikawa M."/>
            <person name="Ike M."/>
        </authorList>
    </citation>
    <scope>NUCLEOTIDE SEQUENCE [LARGE SCALE GENOMIC DNA]</scope>
    <source>
        <strain evidence="3">M6</strain>
    </source>
</reference>
<dbReference type="AlphaFoldDB" id="A0A3G9G2D2"/>
<reference evidence="3" key="1">
    <citation type="journal article" date="2017" name="Biotechnol. Biofuels">
        <title>Evaluation of environmental bacterial communities as a factor affecting the growth of duckweed Lemna minor.</title>
        <authorList>
            <person name="Ishizawa H."/>
            <person name="Kuroda M."/>
            <person name="Morikawa M."/>
            <person name="Ike M."/>
        </authorList>
    </citation>
    <scope>NUCLEOTIDE SEQUENCE [LARGE SCALE GENOMIC DNA]</scope>
    <source>
        <strain evidence="3">M6</strain>
    </source>
</reference>